<dbReference type="EMBL" id="JAQSIP010000011">
    <property type="protein sequence ID" value="MDD0840684.1"/>
    <property type="molecule type" value="Genomic_DNA"/>
</dbReference>
<dbReference type="InterPro" id="IPR004029">
    <property type="entry name" value="UreE_N"/>
</dbReference>
<dbReference type="Gene3D" id="2.60.260.20">
    <property type="entry name" value="Urease metallochaperone UreE, N-terminal domain"/>
    <property type="match status" value="1"/>
</dbReference>
<reference evidence="7 8" key="1">
    <citation type="submission" date="2023-02" db="EMBL/GenBank/DDBJ databases">
        <title>Bacterial whole genomic sequence of Curvibacter sp. HBC61.</title>
        <authorList>
            <person name="Le V."/>
            <person name="Ko S.-R."/>
            <person name="Ahn C.-Y."/>
            <person name="Oh H.-M."/>
        </authorList>
    </citation>
    <scope>NUCLEOTIDE SEQUENCE [LARGE SCALE GENOMIC DNA]</scope>
    <source>
        <strain evidence="7 8">HBC61</strain>
    </source>
</reference>
<accession>A0ABT5N547</accession>
<evidence type="ECO:0000256" key="2">
    <source>
        <dbReference type="ARBA" id="ARBA00022596"/>
    </source>
</evidence>
<keyword evidence="2 4" id="KW-0533">Nickel</keyword>
<sequence>MILIHDILGHRDDPHWVQTLAGRAPERLLLNQWDAQKNRLRTVTDSGLEIAISLPRKTFMKDGDVLYFNAETGQALVVEIALREVLVIELDTQQPMSPELLMRTCFELGHALGNQHWPAVVKGHTFYVPLTVDQKVMGSVMRTHQFEHIQHRFVPGSEVIRYLAPHESRRLFAGADSTPHVHYDQLVAAGAEGAGAPGTDGAHPHAHPHPHEVHAHPHAHEGEVHSHAHPHGPNDDDTAGAQHHHRHDAASPPALV</sequence>
<proteinExistence type="inferred from homology"/>
<dbReference type="HAMAP" id="MF_00822">
    <property type="entry name" value="UreE"/>
    <property type="match status" value="1"/>
</dbReference>
<evidence type="ECO:0000256" key="5">
    <source>
        <dbReference type="SAM" id="MobiDB-lite"/>
    </source>
</evidence>
<evidence type="ECO:0000313" key="8">
    <source>
        <dbReference type="Proteomes" id="UP001528673"/>
    </source>
</evidence>
<evidence type="ECO:0000256" key="4">
    <source>
        <dbReference type="HAMAP-Rule" id="MF_00822"/>
    </source>
</evidence>
<comment type="similarity">
    <text evidence="4">Belongs to the UreE family.</text>
</comment>
<gene>
    <name evidence="4" type="primary">ureE</name>
    <name evidence="7" type="ORF">PSQ40_19055</name>
</gene>
<dbReference type="InterPro" id="IPR012406">
    <property type="entry name" value="UreE"/>
</dbReference>
<keyword evidence="1 4" id="KW-0963">Cytoplasm</keyword>
<dbReference type="Proteomes" id="UP001528673">
    <property type="component" value="Unassembled WGS sequence"/>
</dbReference>
<dbReference type="SMART" id="SM00988">
    <property type="entry name" value="UreE_N"/>
    <property type="match status" value="1"/>
</dbReference>
<protein>
    <recommendedName>
        <fullName evidence="4">Urease accessory protein UreE</fullName>
    </recommendedName>
</protein>
<comment type="caution">
    <text evidence="7">The sequence shown here is derived from an EMBL/GenBank/DDBJ whole genome shotgun (WGS) entry which is preliminary data.</text>
</comment>
<name>A0ABT5N547_9BURK</name>
<evidence type="ECO:0000256" key="1">
    <source>
        <dbReference type="ARBA" id="ARBA00022490"/>
    </source>
</evidence>
<organism evidence="7 8">
    <name type="scientific">Curvibacter cyanobacteriorum</name>
    <dbReference type="NCBI Taxonomy" id="3026422"/>
    <lineage>
        <taxon>Bacteria</taxon>
        <taxon>Pseudomonadati</taxon>
        <taxon>Pseudomonadota</taxon>
        <taxon>Betaproteobacteria</taxon>
        <taxon>Burkholderiales</taxon>
        <taxon>Comamonadaceae</taxon>
        <taxon>Curvibacter</taxon>
    </lineage>
</organism>
<evidence type="ECO:0000259" key="6">
    <source>
        <dbReference type="SMART" id="SM00988"/>
    </source>
</evidence>
<keyword evidence="8" id="KW-1185">Reference proteome</keyword>
<comment type="subcellular location">
    <subcellularLocation>
        <location evidence="4">Cytoplasm</location>
    </subcellularLocation>
</comment>
<evidence type="ECO:0000256" key="3">
    <source>
        <dbReference type="ARBA" id="ARBA00023186"/>
    </source>
</evidence>
<dbReference type="SUPFAM" id="SSF69287">
    <property type="entry name" value="Urease metallochaperone UreE, N-terminal domain"/>
    <property type="match status" value="1"/>
</dbReference>
<dbReference type="Pfam" id="PF02814">
    <property type="entry name" value="UreE_N"/>
    <property type="match status" value="1"/>
</dbReference>
<feature type="domain" description="UreE urease accessory N-terminal" evidence="6">
    <location>
        <begin position="10"/>
        <end position="77"/>
    </location>
</feature>
<dbReference type="InterPro" id="IPR036118">
    <property type="entry name" value="UreE_N_sf"/>
</dbReference>
<feature type="compositionally biased region" description="Basic and acidic residues" evidence="5">
    <location>
        <begin position="209"/>
        <end position="226"/>
    </location>
</feature>
<feature type="region of interest" description="Disordered" evidence="5">
    <location>
        <begin position="191"/>
        <end position="256"/>
    </location>
</feature>
<evidence type="ECO:0000313" key="7">
    <source>
        <dbReference type="EMBL" id="MDD0840684.1"/>
    </source>
</evidence>
<comment type="function">
    <text evidence="4">Involved in urease metallocenter assembly. Binds nickel. Probably functions as a nickel donor during metallocenter assembly.</text>
</comment>
<keyword evidence="3 4" id="KW-0143">Chaperone</keyword>